<dbReference type="EMBL" id="CP025958">
    <property type="protein sequence ID" value="AWM38911.1"/>
    <property type="molecule type" value="Genomic_DNA"/>
</dbReference>
<dbReference type="InterPro" id="IPR029010">
    <property type="entry name" value="ThuA-like"/>
</dbReference>
<dbReference type="RefSeq" id="WP_010048740.1">
    <property type="nucleotide sequence ID" value="NZ_CP025958.1"/>
</dbReference>
<dbReference type="OrthoDB" id="9785923at2"/>
<evidence type="ECO:0000313" key="4">
    <source>
        <dbReference type="Proteomes" id="UP000245802"/>
    </source>
</evidence>
<dbReference type="Proteomes" id="UP000245802">
    <property type="component" value="Chromosome"/>
</dbReference>
<keyword evidence="4" id="KW-1185">Reference proteome</keyword>
<dbReference type="KEGG" id="gog:C1280_19245"/>
<accession>A0A2Z3H234</accession>
<reference evidence="3 4" key="1">
    <citation type="submission" date="2018-01" db="EMBL/GenBank/DDBJ databases">
        <title>G. obscuriglobus.</title>
        <authorList>
            <person name="Franke J."/>
            <person name="Blomberg W."/>
            <person name="Selmecki A."/>
        </authorList>
    </citation>
    <scope>NUCLEOTIDE SEQUENCE [LARGE SCALE GENOMIC DNA]</scope>
    <source>
        <strain evidence="3 4">DSM 5831</strain>
    </source>
</reference>
<gene>
    <name evidence="3" type="ORF">C1280_19245</name>
</gene>
<organism evidence="3 4">
    <name type="scientific">Gemmata obscuriglobus</name>
    <dbReference type="NCBI Taxonomy" id="114"/>
    <lineage>
        <taxon>Bacteria</taxon>
        <taxon>Pseudomonadati</taxon>
        <taxon>Planctomycetota</taxon>
        <taxon>Planctomycetia</taxon>
        <taxon>Gemmatales</taxon>
        <taxon>Gemmataceae</taxon>
        <taxon>Gemmata</taxon>
    </lineage>
</organism>
<dbReference type="PANTHER" id="PTHR40469:SF2">
    <property type="entry name" value="GALACTOSE-BINDING DOMAIN-LIKE SUPERFAMILY PROTEIN"/>
    <property type="match status" value="1"/>
</dbReference>
<dbReference type="SUPFAM" id="SSF52317">
    <property type="entry name" value="Class I glutamine amidotransferase-like"/>
    <property type="match status" value="1"/>
</dbReference>
<protein>
    <submittedName>
        <fullName evidence="3">ThuA domain-containing protein</fullName>
    </submittedName>
</protein>
<feature type="chain" id="PRO_5016439793" evidence="1">
    <location>
        <begin position="23"/>
        <end position="295"/>
    </location>
</feature>
<proteinExistence type="predicted"/>
<evidence type="ECO:0000256" key="1">
    <source>
        <dbReference type="SAM" id="SignalP"/>
    </source>
</evidence>
<dbReference type="PANTHER" id="PTHR40469">
    <property type="entry name" value="SECRETED GLYCOSYL HYDROLASE"/>
    <property type="match status" value="1"/>
</dbReference>
<keyword evidence="1" id="KW-0732">Signal</keyword>
<dbReference type="Gene3D" id="3.40.50.880">
    <property type="match status" value="1"/>
</dbReference>
<sequence>MRRIAFLLAVVALCGAGSVAQSADKNKRLLLVTHSGGFIHGSVGTAEEVLKAIGPASGFDVTCWRFTGDPDAQDKSGKTALQVYSDRFRGATKLPVEKENCGRINKETLKNFDVVLFFTTGNPLTKAELTDLREWVKAGGALCGTHCATDTQYTDTVYGDLIGGYFKGHPSGLQKIKVKVEDPKHPAAAGFTNGMDYQDEMYIFKDAPYSRERLHIIFSVSDWTNTKLPGNLVRKDGDYAIAWCREEEKGKVFYTSFGHDPKVWKDEKFQSHLFGGLRWATGQAKGDATPSGAKK</sequence>
<dbReference type="InterPro" id="IPR029062">
    <property type="entry name" value="Class_I_gatase-like"/>
</dbReference>
<dbReference type="Pfam" id="PF06283">
    <property type="entry name" value="ThuA"/>
    <property type="match status" value="1"/>
</dbReference>
<feature type="signal peptide" evidence="1">
    <location>
        <begin position="1"/>
        <end position="22"/>
    </location>
</feature>
<feature type="domain" description="ThuA-like" evidence="2">
    <location>
        <begin position="29"/>
        <end position="280"/>
    </location>
</feature>
<evidence type="ECO:0000313" key="3">
    <source>
        <dbReference type="EMBL" id="AWM38911.1"/>
    </source>
</evidence>
<name>A0A2Z3H234_9BACT</name>
<evidence type="ECO:0000259" key="2">
    <source>
        <dbReference type="Pfam" id="PF06283"/>
    </source>
</evidence>
<dbReference type="AlphaFoldDB" id="A0A2Z3H234"/>